<feature type="domain" description="FLZ-type" evidence="5">
    <location>
        <begin position="103"/>
        <end position="147"/>
    </location>
</feature>
<dbReference type="AlphaFoldDB" id="A0AAF0Y0K5"/>
<dbReference type="PROSITE" id="PS51795">
    <property type="entry name" value="ZF_FLZ"/>
    <property type="match status" value="1"/>
</dbReference>
<dbReference type="PANTHER" id="PTHR46057:SF54">
    <property type="entry name" value="FCS-LIKE ZINC FINGER 16"/>
    <property type="match status" value="1"/>
</dbReference>
<name>A0AAF0Y0K5_DAUCS</name>
<keyword evidence="7" id="KW-1185">Reference proteome</keyword>
<accession>A0AAF0Y0K5</accession>
<reference evidence="6" key="2">
    <citation type="submission" date="2022-03" db="EMBL/GenBank/DDBJ databases">
        <title>Draft title - Genomic analysis of global carrot germplasm unveils the trajectory of domestication and the origin of high carotenoid orange carrot.</title>
        <authorList>
            <person name="Iorizzo M."/>
            <person name="Ellison S."/>
            <person name="Senalik D."/>
            <person name="Macko-Podgorni A."/>
            <person name="Grzebelus D."/>
            <person name="Bostan H."/>
            <person name="Rolling W."/>
            <person name="Curaba J."/>
            <person name="Simon P."/>
        </authorList>
    </citation>
    <scope>NUCLEOTIDE SEQUENCE</scope>
    <source>
        <tissue evidence="6">Leaf</tissue>
    </source>
</reference>
<keyword evidence="3" id="KW-0862">Zinc</keyword>
<evidence type="ECO:0000256" key="3">
    <source>
        <dbReference type="ARBA" id="ARBA00022771"/>
    </source>
</evidence>
<proteinExistence type="inferred from homology"/>
<organism evidence="6 7">
    <name type="scientific">Daucus carota subsp. sativus</name>
    <name type="common">Carrot</name>
    <dbReference type="NCBI Taxonomy" id="79200"/>
    <lineage>
        <taxon>Eukaryota</taxon>
        <taxon>Viridiplantae</taxon>
        <taxon>Streptophyta</taxon>
        <taxon>Embryophyta</taxon>
        <taxon>Tracheophyta</taxon>
        <taxon>Spermatophyta</taxon>
        <taxon>Magnoliopsida</taxon>
        <taxon>eudicotyledons</taxon>
        <taxon>Gunneridae</taxon>
        <taxon>Pentapetalae</taxon>
        <taxon>asterids</taxon>
        <taxon>campanulids</taxon>
        <taxon>Apiales</taxon>
        <taxon>Apiaceae</taxon>
        <taxon>Apioideae</taxon>
        <taxon>Scandiceae</taxon>
        <taxon>Daucinae</taxon>
        <taxon>Daucus</taxon>
        <taxon>Daucus sect. Daucus</taxon>
    </lineage>
</organism>
<dbReference type="GO" id="GO:0008270">
    <property type="term" value="F:zinc ion binding"/>
    <property type="evidence" value="ECO:0007669"/>
    <property type="project" value="UniProtKB-KW"/>
</dbReference>
<feature type="zinc finger region" description="FLZ-type" evidence="4">
    <location>
        <begin position="103"/>
        <end position="147"/>
    </location>
</feature>
<comment type="similarity">
    <text evidence="1">Belongs to the FLZ family.</text>
</comment>
<keyword evidence="3" id="KW-0863">Zinc-finger</keyword>
<gene>
    <name evidence="6" type="ORF">DCAR_0935638</name>
</gene>
<dbReference type="Pfam" id="PF04570">
    <property type="entry name" value="zf-FLZ"/>
    <property type="match status" value="1"/>
</dbReference>
<dbReference type="Proteomes" id="UP000077755">
    <property type="component" value="Chromosome 9"/>
</dbReference>
<dbReference type="InterPro" id="IPR044533">
    <property type="entry name" value="FLZ1/2/3"/>
</dbReference>
<protein>
    <recommendedName>
        <fullName evidence="5">FLZ-type domain-containing protein</fullName>
    </recommendedName>
</protein>
<evidence type="ECO:0000256" key="4">
    <source>
        <dbReference type="PROSITE-ProRule" id="PRU01131"/>
    </source>
</evidence>
<reference evidence="6" key="1">
    <citation type="journal article" date="2016" name="Nat. Genet.">
        <title>A high-quality carrot genome assembly provides new insights into carotenoid accumulation and asterid genome evolution.</title>
        <authorList>
            <person name="Iorizzo M."/>
            <person name="Ellison S."/>
            <person name="Senalik D."/>
            <person name="Zeng P."/>
            <person name="Satapoomin P."/>
            <person name="Huang J."/>
            <person name="Bowman M."/>
            <person name="Iovene M."/>
            <person name="Sanseverino W."/>
            <person name="Cavagnaro P."/>
            <person name="Yildiz M."/>
            <person name="Macko-Podgorni A."/>
            <person name="Moranska E."/>
            <person name="Grzebelus E."/>
            <person name="Grzebelus D."/>
            <person name="Ashrafi H."/>
            <person name="Zheng Z."/>
            <person name="Cheng S."/>
            <person name="Spooner D."/>
            <person name="Van Deynze A."/>
            <person name="Simon P."/>
        </authorList>
    </citation>
    <scope>NUCLEOTIDE SEQUENCE</scope>
    <source>
        <tissue evidence="6">Leaf</tissue>
    </source>
</reference>
<keyword evidence="2" id="KW-0479">Metal-binding</keyword>
<dbReference type="EMBL" id="CP093351">
    <property type="protein sequence ID" value="WOH16089.1"/>
    <property type="molecule type" value="Genomic_DNA"/>
</dbReference>
<evidence type="ECO:0000256" key="1">
    <source>
        <dbReference type="ARBA" id="ARBA00009374"/>
    </source>
</evidence>
<evidence type="ECO:0000313" key="7">
    <source>
        <dbReference type="Proteomes" id="UP000077755"/>
    </source>
</evidence>
<evidence type="ECO:0000313" key="6">
    <source>
        <dbReference type="EMBL" id="WOH16089.1"/>
    </source>
</evidence>
<evidence type="ECO:0000256" key="2">
    <source>
        <dbReference type="ARBA" id="ARBA00022723"/>
    </source>
</evidence>
<evidence type="ECO:0000259" key="5">
    <source>
        <dbReference type="PROSITE" id="PS51795"/>
    </source>
</evidence>
<dbReference type="InterPro" id="IPR007650">
    <property type="entry name" value="Zf-FLZ_dom"/>
</dbReference>
<sequence length="180" mass="20078">MVKITVPLVRSSSLGEVGVQRMDPPVAVLKKKRPAGECAGRGEGRSVRPVVQEVGVIKKDFNWKLMDDEEDDHVCVFTLGLDIYDKDNGGGGGDQSVDCRFGGFFENCSYCKRCMGNNIDVYMYGYLKAFCSPDCREQQIEIDQRLRPPSPEPSNLSTILKIIEKSDAQLTRLRQKPGLD</sequence>
<dbReference type="PANTHER" id="PTHR46057">
    <property type="entry name" value="FCS-LIKE ZINC FINGER 1-RELATED"/>
    <property type="match status" value="1"/>
</dbReference>